<gene>
    <name evidence="3" type="ORF">AB2L27_03660</name>
</gene>
<name>A0ABV4GX12_9ACTN</name>
<dbReference type="Pfam" id="PF04296">
    <property type="entry name" value="YlxR"/>
    <property type="match status" value="1"/>
</dbReference>
<organism evidence="3 4">
    <name type="scientific">Kineococcus halophytocola</name>
    <dbReference type="NCBI Taxonomy" id="3234027"/>
    <lineage>
        <taxon>Bacteria</taxon>
        <taxon>Bacillati</taxon>
        <taxon>Actinomycetota</taxon>
        <taxon>Actinomycetes</taxon>
        <taxon>Kineosporiales</taxon>
        <taxon>Kineosporiaceae</taxon>
        <taxon>Kineococcus</taxon>
    </lineage>
</organism>
<protein>
    <submittedName>
        <fullName evidence="3">YlxR family protein</fullName>
    </submittedName>
</protein>
<dbReference type="InterPro" id="IPR037465">
    <property type="entry name" value="YlxR"/>
</dbReference>
<dbReference type="Proteomes" id="UP001565927">
    <property type="component" value="Unassembled WGS sequence"/>
</dbReference>
<reference evidence="3 4" key="1">
    <citation type="submission" date="2024-07" db="EMBL/GenBank/DDBJ databases">
        <authorList>
            <person name="Thanompreechachai J."/>
            <person name="Duangmal K."/>
        </authorList>
    </citation>
    <scope>NUCLEOTIDE SEQUENCE [LARGE SCALE GENOMIC DNA]</scope>
    <source>
        <strain evidence="3 4">LSe6-4</strain>
    </source>
</reference>
<feature type="domain" description="YlxR" evidence="2">
    <location>
        <begin position="26"/>
        <end position="93"/>
    </location>
</feature>
<dbReference type="SUPFAM" id="SSF64376">
    <property type="entry name" value="YlxR-like"/>
    <property type="match status" value="1"/>
</dbReference>
<comment type="caution">
    <text evidence="3">The sequence shown here is derived from an EMBL/GenBank/DDBJ whole genome shotgun (WGS) entry which is preliminary data.</text>
</comment>
<evidence type="ECO:0000259" key="2">
    <source>
        <dbReference type="Pfam" id="PF04296"/>
    </source>
</evidence>
<dbReference type="PANTHER" id="PTHR34215:SF1">
    <property type="entry name" value="YLXR DOMAIN-CONTAINING PROTEIN"/>
    <property type="match status" value="1"/>
</dbReference>
<dbReference type="RefSeq" id="WP_370440195.1">
    <property type="nucleotide sequence ID" value="NZ_JBGFTU010000003.1"/>
</dbReference>
<feature type="region of interest" description="Disordered" evidence="1">
    <location>
        <begin position="1"/>
        <end position="29"/>
    </location>
</feature>
<accession>A0ABV4GX12</accession>
<keyword evidence="4" id="KW-1185">Reference proteome</keyword>
<proteinExistence type="predicted"/>
<dbReference type="Gene3D" id="3.30.1230.10">
    <property type="entry name" value="YlxR-like"/>
    <property type="match status" value="1"/>
</dbReference>
<evidence type="ECO:0000313" key="4">
    <source>
        <dbReference type="Proteomes" id="UP001565927"/>
    </source>
</evidence>
<dbReference type="EMBL" id="JBGFTU010000003">
    <property type="protein sequence ID" value="MEZ0163862.1"/>
    <property type="molecule type" value="Genomic_DNA"/>
</dbReference>
<evidence type="ECO:0000256" key="1">
    <source>
        <dbReference type="SAM" id="MobiDB-lite"/>
    </source>
</evidence>
<dbReference type="PANTHER" id="PTHR34215">
    <property type="entry name" value="BLL0784 PROTEIN"/>
    <property type="match status" value="1"/>
</dbReference>
<dbReference type="InterPro" id="IPR007393">
    <property type="entry name" value="YlxR_dom"/>
</dbReference>
<evidence type="ECO:0000313" key="3">
    <source>
        <dbReference type="EMBL" id="MEZ0163862.1"/>
    </source>
</evidence>
<dbReference type="InterPro" id="IPR035931">
    <property type="entry name" value="YlxR-like_sf"/>
</dbReference>
<sequence length="123" mass="13190">MVTLPATGPTDRRSDRAPRPAAGPERTCVGCRRRGHRSSLLRVVVAPDEAGTLLVDVRRRLPGRGAWLHESTACLELADKRRAWSRALRRAAPLDASGVRSFLDSCPSGAVVSTTTDESGSNS</sequence>